<evidence type="ECO:0000256" key="1">
    <source>
        <dbReference type="SAM" id="SignalP"/>
    </source>
</evidence>
<evidence type="ECO:0008006" key="4">
    <source>
        <dbReference type="Google" id="ProtNLM"/>
    </source>
</evidence>
<accession>A0ABR1YMD6</accession>
<comment type="caution">
    <text evidence="2">The sequence shown here is derived from an EMBL/GenBank/DDBJ whole genome shotgun (WGS) entry which is preliminary data.</text>
</comment>
<keyword evidence="1" id="KW-0732">Signal</keyword>
<gene>
    <name evidence="2" type="ORF">HDK90DRAFT_487122</name>
</gene>
<name>A0ABR1YMD6_9PEZI</name>
<feature type="chain" id="PRO_5045751727" description="Secreted protein" evidence="1">
    <location>
        <begin position="17"/>
        <end position="97"/>
    </location>
</feature>
<keyword evidence="3" id="KW-1185">Reference proteome</keyword>
<proteinExistence type="predicted"/>
<organism evidence="2 3">
    <name type="scientific">Phyllosticta capitalensis</name>
    <dbReference type="NCBI Taxonomy" id="121624"/>
    <lineage>
        <taxon>Eukaryota</taxon>
        <taxon>Fungi</taxon>
        <taxon>Dikarya</taxon>
        <taxon>Ascomycota</taxon>
        <taxon>Pezizomycotina</taxon>
        <taxon>Dothideomycetes</taxon>
        <taxon>Dothideomycetes incertae sedis</taxon>
        <taxon>Botryosphaeriales</taxon>
        <taxon>Phyllostictaceae</taxon>
        <taxon>Phyllosticta</taxon>
    </lineage>
</organism>
<dbReference type="Proteomes" id="UP001492380">
    <property type="component" value="Unassembled WGS sequence"/>
</dbReference>
<sequence>MLLLLLLRCCDTPGRCHSLLLPHLPDPQDAYGRPCPRFTLPCPALSCLSSYIMACQSLSEHAVTFVQRRDGKLVGCLVGCRVVVRGAEYLGAVKWCV</sequence>
<dbReference type="EMBL" id="JBBWRZ010000006">
    <property type="protein sequence ID" value="KAK8233600.1"/>
    <property type="molecule type" value="Genomic_DNA"/>
</dbReference>
<protein>
    <recommendedName>
        <fullName evidence="4">Secreted protein</fullName>
    </recommendedName>
</protein>
<reference evidence="2 3" key="1">
    <citation type="submission" date="2024-04" db="EMBL/GenBank/DDBJ databases">
        <title>Phyllosticta paracitricarpa is synonymous to the EU quarantine fungus P. citricarpa based on phylogenomic analyses.</title>
        <authorList>
            <consortium name="Lawrence Berkeley National Laboratory"/>
            <person name="Van Ingen-Buijs V.A."/>
            <person name="Van Westerhoven A.C."/>
            <person name="Haridas S."/>
            <person name="Skiadas P."/>
            <person name="Martin F."/>
            <person name="Groenewald J.Z."/>
            <person name="Crous P.W."/>
            <person name="Seidl M.F."/>
        </authorList>
    </citation>
    <scope>NUCLEOTIDE SEQUENCE [LARGE SCALE GENOMIC DNA]</scope>
    <source>
        <strain evidence="2 3">CBS 123374</strain>
    </source>
</reference>
<feature type="signal peptide" evidence="1">
    <location>
        <begin position="1"/>
        <end position="16"/>
    </location>
</feature>
<evidence type="ECO:0000313" key="2">
    <source>
        <dbReference type="EMBL" id="KAK8233600.1"/>
    </source>
</evidence>
<evidence type="ECO:0000313" key="3">
    <source>
        <dbReference type="Proteomes" id="UP001492380"/>
    </source>
</evidence>